<feature type="domain" description="Retroviral polymerase SH3-like" evidence="2">
    <location>
        <begin position="21"/>
        <end position="71"/>
    </location>
</feature>
<evidence type="ECO:0000259" key="1">
    <source>
        <dbReference type="Pfam" id="PF07727"/>
    </source>
</evidence>
<feature type="domain" description="Reverse transcriptase Ty1/copia-type" evidence="1">
    <location>
        <begin position="84"/>
        <end position="239"/>
    </location>
</feature>
<evidence type="ECO:0000259" key="2">
    <source>
        <dbReference type="Pfam" id="PF25597"/>
    </source>
</evidence>
<reference evidence="3" key="2">
    <citation type="journal article" date="2024" name="Plant">
        <title>Genomic evolution and insights into agronomic trait innovations of Sesamum species.</title>
        <authorList>
            <person name="Miao H."/>
            <person name="Wang L."/>
            <person name="Qu L."/>
            <person name="Liu H."/>
            <person name="Sun Y."/>
            <person name="Le M."/>
            <person name="Wang Q."/>
            <person name="Wei S."/>
            <person name="Zheng Y."/>
            <person name="Lin W."/>
            <person name="Duan Y."/>
            <person name="Cao H."/>
            <person name="Xiong S."/>
            <person name="Wang X."/>
            <person name="Wei L."/>
            <person name="Li C."/>
            <person name="Ma Q."/>
            <person name="Ju M."/>
            <person name="Zhao R."/>
            <person name="Li G."/>
            <person name="Mu C."/>
            <person name="Tian Q."/>
            <person name="Mei H."/>
            <person name="Zhang T."/>
            <person name="Gao T."/>
            <person name="Zhang H."/>
        </authorList>
    </citation>
    <scope>NUCLEOTIDE SEQUENCE</scope>
    <source>
        <strain evidence="3">G02</strain>
    </source>
</reference>
<dbReference type="Pfam" id="PF25597">
    <property type="entry name" value="SH3_retrovirus"/>
    <property type="match status" value="1"/>
</dbReference>
<proteinExistence type="predicted"/>
<organism evidence="3">
    <name type="scientific">Sesamum radiatum</name>
    <name type="common">Black benniseed</name>
    <dbReference type="NCBI Taxonomy" id="300843"/>
    <lineage>
        <taxon>Eukaryota</taxon>
        <taxon>Viridiplantae</taxon>
        <taxon>Streptophyta</taxon>
        <taxon>Embryophyta</taxon>
        <taxon>Tracheophyta</taxon>
        <taxon>Spermatophyta</taxon>
        <taxon>Magnoliopsida</taxon>
        <taxon>eudicotyledons</taxon>
        <taxon>Gunneridae</taxon>
        <taxon>Pentapetalae</taxon>
        <taxon>asterids</taxon>
        <taxon>lamiids</taxon>
        <taxon>Lamiales</taxon>
        <taxon>Pedaliaceae</taxon>
        <taxon>Sesamum</taxon>
    </lineage>
</organism>
<name>A0AAW2QHE2_SESRA</name>
<sequence>MAWETESYKYLKMWGSPTYVKKLVGDKLDSRSSLCKFLGCPKETAGYYFYDPSEQKVFVSRNVVFLKKGFSADSREMRFCLKSQTLVDPPKGVKPVGCKWVYKHKLGFDDDVTAFKARLMAKGYIQRPRVDFKETYSSIAMSKSIQILLAIVLWYDYEIWQMHVKTTFLNGFVEEEIYMDQLESFTSIGEEQKVRCLQRSIYDFKQASRSWNTHFDKVIWGYDVIKNDFDPCIYKKIGGSVPCALCG</sequence>
<accession>A0AAW2QHE2</accession>
<comment type="caution">
    <text evidence="3">The sequence shown here is derived from an EMBL/GenBank/DDBJ whole genome shotgun (WGS) entry which is preliminary data.</text>
</comment>
<evidence type="ECO:0000313" key="3">
    <source>
        <dbReference type="EMBL" id="KAL0367234.1"/>
    </source>
</evidence>
<dbReference type="AlphaFoldDB" id="A0AAW2QHE2"/>
<dbReference type="InterPro" id="IPR013103">
    <property type="entry name" value="RVT_2"/>
</dbReference>
<protein>
    <submittedName>
        <fullName evidence="3">Retrovirus-related Pol polyprotein from transposon RE2</fullName>
    </submittedName>
</protein>
<dbReference type="Pfam" id="PF07727">
    <property type="entry name" value="RVT_2"/>
    <property type="match status" value="1"/>
</dbReference>
<dbReference type="EMBL" id="JACGWJ010000015">
    <property type="protein sequence ID" value="KAL0367234.1"/>
    <property type="molecule type" value="Genomic_DNA"/>
</dbReference>
<dbReference type="InterPro" id="IPR057670">
    <property type="entry name" value="SH3_retrovirus"/>
</dbReference>
<reference evidence="3" key="1">
    <citation type="submission" date="2020-06" db="EMBL/GenBank/DDBJ databases">
        <authorList>
            <person name="Li T."/>
            <person name="Hu X."/>
            <person name="Zhang T."/>
            <person name="Song X."/>
            <person name="Zhang H."/>
            <person name="Dai N."/>
            <person name="Sheng W."/>
            <person name="Hou X."/>
            <person name="Wei L."/>
        </authorList>
    </citation>
    <scope>NUCLEOTIDE SEQUENCE</scope>
    <source>
        <strain evidence="3">G02</strain>
        <tissue evidence="3">Leaf</tissue>
    </source>
</reference>
<gene>
    <name evidence="3" type="ORF">Sradi_3613500</name>
</gene>